<reference evidence="9 10" key="1">
    <citation type="journal article" date="2021" name="bioRxiv">
        <title>Chromosome-scale and haplotype-resolved genome assembly of a tetraploid potato cultivar.</title>
        <authorList>
            <person name="Sun H."/>
            <person name="Jiao W.-B."/>
            <person name="Krause K."/>
            <person name="Campoy J.A."/>
            <person name="Goel M."/>
            <person name="Folz-Donahue K."/>
            <person name="Kukat C."/>
            <person name="Huettel B."/>
            <person name="Schneeberger K."/>
        </authorList>
    </citation>
    <scope>NUCLEOTIDE SEQUENCE [LARGE SCALE GENOMIC DNA]</scope>
    <source>
        <strain evidence="9">SolTubOtavaFocal</strain>
        <tissue evidence="9">Leaves</tissue>
    </source>
</reference>
<comment type="caution">
    <text evidence="9">The sequence shown here is derived from an EMBL/GenBank/DDBJ whole genome shotgun (WGS) entry which is preliminary data.</text>
</comment>
<dbReference type="InterPro" id="IPR051809">
    <property type="entry name" value="Plant_receptor-like_S/T_kinase"/>
</dbReference>
<dbReference type="PROSITE" id="PS50011">
    <property type="entry name" value="PROTEIN_KINASE_DOM"/>
    <property type="match status" value="1"/>
</dbReference>
<gene>
    <name evidence="9" type="ORF">KY290_025237</name>
</gene>
<dbReference type="Gene3D" id="3.30.200.20">
    <property type="entry name" value="Phosphorylase Kinase, domain 1"/>
    <property type="match status" value="1"/>
</dbReference>
<dbReference type="InterPro" id="IPR001245">
    <property type="entry name" value="Ser-Thr/Tyr_kinase_cat_dom"/>
</dbReference>
<evidence type="ECO:0000256" key="7">
    <source>
        <dbReference type="PROSITE-ProRule" id="PRU10141"/>
    </source>
</evidence>
<evidence type="ECO:0000256" key="1">
    <source>
        <dbReference type="ARBA" id="ARBA00004370"/>
    </source>
</evidence>
<keyword evidence="3" id="KW-0812">Transmembrane</keyword>
<evidence type="ECO:0000256" key="4">
    <source>
        <dbReference type="ARBA" id="ARBA00022737"/>
    </source>
</evidence>
<feature type="domain" description="Protein kinase" evidence="8">
    <location>
        <begin position="59"/>
        <end position="154"/>
    </location>
</feature>
<dbReference type="Pfam" id="PF07714">
    <property type="entry name" value="PK_Tyr_Ser-Thr"/>
    <property type="match status" value="1"/>
</dbReference>
<protein>
    <recommendedName>
        <fullName evidence="8">Protein kinase domain-containing protein</fullName>
    </recommendedName>
</protein>
<evidence type="ECO:0000256" key="2">
    <source>
        <dbReference type="ARBA" id="ARBA00022614"/>
    </source>
</evidence>
<dbReference type="EMBL" id="JAIVGD010000018">
    <property type="protein sequence ID" value="KAH0754967.1"/>
    <property type="molecule type" value="Genomic_DNA"/>
</dbReference>
<keyword evidence="7" id="KW-0067">ATP-binding</keyword>
<dbReference type="PROSITE" id="PS00107">
    <property type="entry name" value="PROTEIN_KINASE_ATP"/>
    <property type="match status" value="1"/>
</dbReference>
<dbReference type="PANTHER" id="PTHR27008:SF585">
    <property type="entry name" value="PROTEIN KINASE DOMAIN-CONTAINING PROTEIN"/>
    <property type="match status" value="1"/>
</dbReference>
<evidence type="ECO:0000259" key="8">
    <source>
        <dbReference type="PROSITE" id="PS50011"/>
    </source>
</evidence>
<dbReference type="Proteomes" id="UP000826656">
    <property type="component" value="Unassembled WGS sequence"/>
</dbReference>
<feature type="binding site" evidence="7">
    <location>
        <position position="87"/>
    </location>
    <ligand>
        <name>ATP</name>
        <dbReference type="ChEBI" id="CHEBI:30616"/>
    </ligand>
</feature>
<comment type="subcellular location">
    <subcellularLocation>
        <location evidence="1">Membrane</location>
    </subcellularLocation>
</comment>
<organism evidence="9 10">
    <name type="scientific">Solanum tuberosum</name>
    <name type="common">Potato</name>
    <dbReference type="NCBI Taxonomy" id="4113"/>
    <lineage>
        <taxon>Eukaryota</taxon>
        <taxon>Viridiplantae</taxon>
        <taxon>Streptophyta</taxon>
        <taxon>Embryophyta</taxon>
        <taxon>Tracheophyta</taxon>
        <taxon>Spermatophyta</taxon>
        <taxon>Magnoliopsida</taxon>
        <taxon>eudicotyledons</taxon>
        <taxon>Gunneridae</taxon>
        <taxon>Pentapetalae</taxon>
        <taxon>asterids</taxon>
        <taxon>lamiids</taxon>
        <taxon>Solanales</taxon>
        <taxon>Solanaceae</taxon>
        <taxon>Solanoideae</taxon>
        <taxon>Solaneae</taxon>
        <taxon>Solanum</taxon>
    </lineage>
</organism>
<keyword evidence="4" id="KW-0677">Repeat</keyword>
<dbReference type="PANTHER" id="PTHR27008">
    <property type="entry name" value="OS04G0122200 PROTEIN"/>
    <property type="match status" value="1"/>
</dbReference>
<dbReference type="InterPro" id="IPR000719">
    <property type="entry name" value="Prot_kinase_dom"/>
</dbReference>
<keyword evidence="6" id="KW-0472">Membrane</keyword>
<keyword evidence="2" id="KW-0433">Leucine-rich repeat</keyword>
<accession>A0ABQ7USY6</accession>
<proteinExistence type="predicted"/>
<name>A0ABQ7USY6_SOLTU</name>
<dbReference type="InterPro" id="IPR011009">
    <property type="entry name" value="Kinase-like_dom_sf"/>
</dbReference>
<keyword evidence="10" id="KW-1185">Reference proteome</keyword>
<sequence length="154" mass="17579">MLLLFHLLGIALLFVPITYVSVWIRYRRGKIAPQQADSLSTVERERILYYELLQATDALRESNLIGSGGFGSVYKGVLRSGTVIAVKVFNLQMEATFKSFDTECEVLHSLRHRNIVKVITSCSNLDFKALVLENMPNGSLEKYLYSHNYFLDIR</sequence>
<evidence type="ECO:0000313" key="9">
    <source>
        <dbReference type="EMBL" id="KAH0754967.1"/>
    </source>
</evidence>
<evidence type="ECO:0000313" key="10">
    <source>
        <dbReference type="Proteomes" id="UP000826656"/>
    </source>
</evidence>
<dbReference type="InterPro" id="IPR017441">
    <property type="entry name" value="Protein_kinase_ATP_BS"/>
</dbReference>
<dbReference type="SUPFAM" id="SSF56112">
    <property type="entry name" value="Protein kinase-like (PK-like)"/>
    <property type="match status" value="1"/>
</dbReference>
<evidence type="ECO:0000256" key="3">
    <source>
        <dbReference type="ARBA" id="ARBA00022692"/>
    </source>
</evidence>
<evidence type="ECO:0000256" key="5">
    <source>
        <dbReference type="ARBA" id="ARBA00022989"/>
    </source>
</evidence>
<keyword evidence="7" id="KW-0547">Nucleotide-binding</keyword>
<evidence type="ECO:0000256" key="6">
    <source>
        <dbReference type="ARBA" id="ARBA00023136"/>
    </source>
</evidence>
<keyword evidence="5" id="KW-1133">Transmembrane helix</keyword>